<organism evidence="6 7">
    <name type="scientific">Pseudomonas syringae pv. spinaceae</name>
    <dbReference type="NCBI Taxonomy" id="264459"/>
    <lineage>
        <taxon>Bacteria</taxon>
        <taxon>Pseudomonadati</taxon>
        <taxon>Pseudomonadota</taxon>
        <taxon>Gammaproteobacteria</taxon>
        <taxon>Pseudomonadales</taxon>
        <taxon>Pseudomonadaceae</taxon>
        <taxon>Pseudomonas</taxon>
        <taxon>Pseudomonas syringae</taxon>
    </lineage>
</organism>
<reference evidence="6 7" key="1">
    <citation type="submission" date="2015-09" db="EMBL/GenBank/DDBJ databases">
        <title>Genome announcement of multiple Pseudomonas syringae strains.</title>
        <authorList>
            <person name="Thakur S."/>
            <person name="Wang P.W."/>
            <person name="Gong Y."/>
            <person name="Weir B.S."/>
            <person name="Guttman D.S."/>
        </authorList>
    </citation>
    <scope>NUCLEOTIDE SEQUENCE [LARGE SCALE GENOMIC DNA]</scope>
    <source>
        <strain evidence="6 7">ICMP16929</strain>
    </source>
</reference>
<dbReference type="Gene3D" id="1.10.390.10">
    <property type="entry name" value="Neutral Protease Domain 2"/>
    <property type="match status" value="1"/>
</dbReference>
<comment type="caution">
    <text evidence="6">The sequence shown here is derived from an EMBL/GenBank/DDBJ whole genome shotgun (WGS) entry which is preliminary data.</text>
</comment>
<dbReference type="RefSeq" id="WP_057428652.1">
    <property type="nucleotide sequence ID" value="NZ_LJRI01001516.1"/>
</dbReference>
<comment type="similarity">
    <text evidence="1">Belongs to the peptidase M4 family.</text>
</comment>
<sequence>MCDDRNPLHCFIPPYMLERMAQSPKNLISARAIANLTSSSAFLASRLSARAMPSMHAIKSPDGKKHRAIHDAKGTDDLPGVIVRKEGQAPTGDKAADEAYDGSGDVYDFYAQLFERNSLDDNGMSLVSTVHVAEVDFNGDHVPLSNAYWNGSQMAYLDYKGQSGALNEHFADVFGMLVRQWKQGTSAAESDWVVGKELLVPAPTRRGIRDMERPGTAYANDPDLGDDPQPATMADLYKGAKDRGGVHINSGIPNRAFVLVAKALGGNAWEVAGRIWYETMLALESDSQFVDCAKTSIKIAGDSRFGAKAKKAVQAAWKEVGVKV</sequence>
<dbReference type="GO" id="GO:0004222">
    <property type="term" value="F:metalloendopeptidase activity"/>
    <property type="evidence" value="ECO:0007669"/>
    <property type="project" value="InterPro"/>
</dbReference>
<dbReference type="PANTHER" id="PTHR43579">
    <property type="match status" value="1"/>
</dbReference>
<protein>
    <submittedName>
        <fullName evidence="6">Putative Thermolysin metallopeptidase</fullName>
    </submittedName>
</protein>
<dbReference type="SUPFAM" id="SSF55486">
    <property type="entry name" value="Metalloproteases ('zincins'), catalytic domain"/>
    <property type="match status" value="1"/>
</dbReference>
<dbReference type="Pfam" id="PF02868">
    <property type="entry name" value="Peptidase_M4_C"/>
    <property type="match status" value="1"/>
</dbReference>
<dbReference type="Proteomes" id="UP000050384">
    <property type="component" value="Unassembled WGS sequence"/>
</dbReference>
<evidence type="ECO:0000256" key="1">
    <source>
        <dbReference type="ARBA" id="ARBA00009388"/>
    </source>
</evidence>
<keyword evidence="4" id="KW-0862">Zinc</keyword>
<evidence type="ECO:0000256" key="3">
    <source>
        <dbReference type="ARBA" id="ARBA00022801"/>
    </source>
</evidence>
<dbReference type="PATRIC" id="fig|264459.3.peg.2431"/>
<dbReference type="InterPro" id="IPR052759">
    <property type="entry name" value="Metalloprotease_M4"/>
</dbReference>
<keyword evidence="3" id="KW-0378">Hydrolase</keyword>
<proteinExistence type="inferred from homology"/>
<evidence type="ECO:0000256" key="4">
    <source>
        <dbReference type="ARBA" id="ARBA00022833"/>
    </source>
</evidence>
<dbReference type="AlphaFoldDB" id="A0A0Q0A8E4"/>
<evidence type="ECO:0000256" key="2">
    <source>
        <dbReference type="ARBA" id="ARBA00022670"/>
    </source>
</evidence>
<keyword evidence="2" id="KW-0645">Protease</keyword>
<dbReference type="PRINTS" id="PR00730">
    <property type="entry name" value="THERMOLYSIN"/>
</dbReference>
<evidence type="ECO:0000313" key="7">
    <source>
        <dbReference type="Proteomes" id="UP000050384"/>
    </source>
</evidence>
<dbReference type="InterPro" id="IPR023612">
    <property type="entry name" value="Peptidase_M4"/>
</dbReference>
<dbReference type="GO" id="GO:0006508">
    <property type="term" value="P:proteolysis"/>
    <property type="evidence" value="ECO:0007669"/>
    <property type="project" value="UniProtKB-KW"/>
</dbReference>
<gene>
    <name evidence="6" type="ORF">ALO94_01320</name>
</gene>
<dbReference type="CDD" id="cd09597">
    <property type="entry name" value="M4_TLP"/>
    <property type="match status" value="1"/>
</dbReference>
<name>A0A0Q0A8E4_PSESX</name>
<keyword evidence="5" id="KW-0482">Metalloprotease</keyword>
<dbReference type="InterPro" id="IPR027268">
    <property type="entry name" value="Peptidase_M4/M1_CTD_sf"/>
</dbReference>
<dbReference type="EMBL" id="LJRI01001516">
    <property type="protein sequence ID" value="KPY59127.1"/>
    <property type="molecule type" value="Genomic_DNA"/>
</dbReference>
<dbReference type="PANTHER" id="PTHR43579:SF1">
    <property type="entry name" value="NEUTRAL METALLOPROTEINASE"/>
    <property type="match status" value="1"/>
</dbReference>
<accession>A0A0Q0A8E4</accession>
<evidence type="ECO:0000256" key="5">
    <source>
        <dbReference type="ARBA" id="ARBA00023049"/>
    </source>
</evidence>
<dbReference type="InterPro" id="IPR001570">
    <property type="entry name" value="Peptidase_M4_C_domain"/>
</dbReference>
<evidence type="ECO:0000313" key="6">
    <source>
        <dbReference type="EMBL" id="KPY59127.1"/>
    </source>
</evidence>